<accession>A0A2X2W9M5</accession>
<dbReference type="InterPro" id="IPR016624">
    <property type="entry name" value="UCP014753"/>
</dbReference>
<dbReference type="Pfam" id="PF10022">
    <property type="entry name" value="DUF2264"/>
    <property type="match status" value="1"/>
</dbReference>
<sequence>MCEDYNSPGSPYWALKVFLILALPDDHAFWQAEELPLPQCAEKHVIPHAAQILPAQ</sequence>
<gene>
    <name evidence="2" type="ORF">NCTC10786_04326</name>
</gene>
<organism evidence="2 3">
    <name type="scientific">Citrobacter koseri</name>
    <name type="common">Citrobacter diversus</name>
    <dbReference type="NCBI Taxonomy" id="545"/>
    <lineage>
        <taxon>Bacteria</taxon>
        <taxon>Pseudomonadati</taxon>
        <taxon>Pseudomonadota</taxon>
        <taxon>Gammaproteobacteria</taxon>
        <taxon>Enterobacterales</taxon>
        <taxon>Enterobacteriaceae</taxon>
        <taxon>Citrobacter</taxon>
    </lineage>
</organism>
<dbReference type="Proteomes" id="UP000251584">
    <property type="component" value="Unassembled WGS sequence"/>
</dbReference>
<dbReference type="InterPro" id="IPR049349">
    <property type="entry name" value="DUF2264_N"/>
</dbReference>
<evidence type="ECO:0000313" key="3">
    <source>
        <dbReference type="Proteomes" id="UP000251584"/>
    </source>
</evidence>
<dbReference type="PANTHER" id="PTHR35339:SF2">
    <property type="entry name" value="DUF2264 DOMAIN-CONTAINING PROTEIN-RELATED"/>
    <property type="match status" value="1"/>
</dbReference>
<evidence type="ECO:0000313" key="2">
    <source>
        <dbReference type="EMBL" id="SQB37568.1"/>
    </source>
</evidence>
<name>A0A2X2W9M5_CITKO</name>
<evidence type="ECO:0000259" key="1">
    <source>
        <dbReference type="Pfam" id="PF10022"/>
    </source>
</evidence>
<dbReference type="AlphaFoldDB" id="A0A2X2W9M5"/>
<dbReference type="PANTHER" id="PTHR35339">
    <property type="entry name" value="LINALOOL DEHYDRATASE_ISOMERASE DOMAIN-CONTAINING PROTEIN"/>
    <property type="match status" value="1"/>
</dbReference>
<feature type="domain" description="DUF2264" evidence="1">
    <location>
        <begin position="1"/>
        <end position="36"/>
    </location>
</feature>
<protein>
    <submittedName>
        <fullName evidence="2">Uncharacterized protein conserved in bacteria</fullName>
    </submittedName>
</protein>
<dbReference type="EMBL" id="UAVY01000007">
    <property type="protein sequence ID" value="SQB37568.1"/>
    <property type="molecule type" value="Genomic_DNA"/>
</dbReference>
<proteinExistence type="predicted"/>
<reference evidence="2 3" key="1">
    <citation type="submission" date="2018-06" db="EMBL/GenBank/DDBJ databases">
        <authorList>
            <consortium name="Pathogen Informatics"/>
            <person name="Doyle S."/>
        </authorList>
    </citation>
    <scope>NUCLEOTIDE SEQUENCE [LARGE SCALE GENOMIC DNA]</scope>
    <source>
        <strain evidence="2 3">NCTC10786</strain>
    </source>
</reference>